<dbReference type="PANTHER" id="PTHR44591:SF3">
    <property type="entry name" value="RESPONSE REGULATORY DOMAIN-CONTAINING PROTEIN"/>
    <property type="match status" value="1"/>
</dbReference>
<dbReference type="CDD" id="cd17534">
    <property type="entry name" value="REC_DC-like"/>
    <property type="match status" value="1"/>
</dbReference>
<dbReference type="SUPFAM" id="SSF52172">
    <property type="entry name" value="CheY-like"/>
    <property type="match status" value="1"/>
</dbReference>
<name>A0A9D7T0M2_9BACT</name>
<dbReference type="SMART" id="SM00448">
    <property type="entry name" value="REC"/>
    <property type="match status" value="1"/>
</dbReference>
<evidence type="ECO:0000256" key="2">
    <source>
        <dbReference type="PROSITE-ProRule" id="PRU00169"/>
    </source>
</evidence>
<dbReference type="PROSITE" id="PS50110">
    <property type="entry name" value="RESPONSE_REGULATORY"/>
    <property type="match status" value="1"/>
</dbReference>
<dbReference type="PANTHER" id="PTHR44591">
    <property type="entry name" value="STRESS RESPONSE REGULATOR PROTEIN 1"/>
    <property type="match status" value="1"/>
</dbReference>
<accession>A0A9D7T0M2</accession>
<proteinExistence type="predicted"/>
<dbReference type="EMBL" id="JADKGY010000032">
    <property type="protein sequence ID" value="MBK9985070.1"/>
    <property type="molecule type" value="Genomic_DNA"/>
</dbReference>
<dbReference type="AlphaFoldDB" id="A0A9D7T0M2"/>
<dbReference type="Gene3D" id="3.40.50.2300">
    <property type="match status" value="1"/>
</dbReference>
<dbReference type="GO" id="GO:0000160">
    <property type="term" value="P:phosphorelay signal transduction system"/>
    <property type="evidence" value="ECO:0007669"/>
    <property type="project" value="InterPro"/>
</dbReference>
<reference evidence="4 5" key="1">
    <citation type="submission" date="2020-10" db="EMBL/GenBank/DDBJ databases">
        <title>Connecting structure to function with the recovery of over 1000 high-quality activated sludge metagenome-assembled genomes encoding full-length rRNA genes using long-read sequencing.</title>
        <authorList>
            <person name="Singleton C.M."/>
            <person name="Petriglieri F."/>
            <person name="Kristensen J.M."/>
            <person name="Kirkegaard R.H."/>
            <person name="Michaelsen T.Y."/>
            <person name="Andersen M.H."/>
            <person name="Karst S.M."/>
            <person name="Dueholm M.S."/>
            <person name="Nielsen P.H."/>
            <person name="Albertsen M."/>
        </authorList>
    </citation>
    <scope>NUCLEOTIDE SEQUENCE [LARGE SCALE GENOMIC DNA]</scope>
    <source>
        <strain evidence="4">Ribe_18-Q3-R11-54_MAXAC.273</strain>
    </source>
</reference>
<dbReference type="InterPro" id="IPR001789">
    <property type="entry name" value="Sig_transdc_resp-reg_receiver"/>
</dbReference>
<evidence type="ECO:0000256" key="1">
    <source>
        <dbReference type="ARBA" id="ARBA00022553"/>
    </source>
</evidence>
<dbReference type="Pfam" id="PF00072">
    <property type="entry name" value="Response_reg"/>
    <property type="match status" value="1"/>
</dbReference>
<feature type="domain" description="Response regulatory" evidence="3">
    <location>
        <begin position="5"/>
        <end position="120"/>
    </location>
</feature>
<comment type="caution">
    <text evidence="4">The sequence shown here is derived from an EMBL/GenBank/DDBJ whole genome shotgun (WGS) entry which is preliminary data.</text>
</comment>
<dbReference type="InterPro" id="IPR050595">
    <property type="entry name" value="Bact_response_regulator"/>
</dbReference>
<sequence length="145" mass="16208">MNAINILVVEDEALVAAMIKEALSKTKYSVRAVAFNKASAEKYLATEPIDAALLDINLEGNFEGIEIGRLIRDHHHIPFLYITAHADDQTLHNAKLTQPSGYIVKPFTERDLLAGLEIALYNFHQRQSPLFRFDINQSTSQGTSI</sequence>
<keyword evidence="1 2" id="KW-0597">Phosphoprotein</keyword>
<dbReference type="InterPro" id="IPR011006">
    <property type="entry name" value="CheY-like_superfamily"/>
</dbReference>
<dbReference type="Proteomes" id="UP000808337">
    <property type="component" value="Unassembled WGS sequence"/>
</dbReference>
<evidence type="ECO:0000313" key="4">
    <source>
        <dbReference type="EMBL" id="MBK9985070.1"/>
    </source>
</evidence>
<feature type="modified residue" description="4-aspartylphosphate" evidence="2">
    <location>
        <position position="55"/>
    </location>
</feature>
<gene>
    <name evidence="4" type="ORF">IPP15_22375</name>
</gene>
<evidence type="ECO:0000313" key="5">
    <source>
        <dbReference type="Proteomes" id="UP000808337"/>
    </source>
</evidence>
<protein>
    <submittedName>
        <fullName evidence="4">Response regulator</fullName>
    </submittedName>
</protein>
<organism evidence="4 5">
    <name type="scientific">Candidatus Opimibacter skivensis</name>
    <dbReference type="NCBI Taxonomy" id="2982028"/>
    <lineage>
        <taxon>Bacteria</taxon>
        <taxon>Pseudomonadati</taxon>
        <taxon>Bacteroidota</taxon>
        <taxon>Saprospiria</taxon>
        <taxon>Saprospirales</taxon>
        <taxon>Saprospiraceae</taxon>
        <taxon>Candidatus Opimibacter</taxon>
    </lineage>
</organism>
<evidence type="ECO:0000259" key="3">
    <source>
        <dbReference type="PROSITE" id="PS50110"/>
    </source>
</evidence>